<keyword evidence="2 5" id="KW-0560">Oxidoreductase</keyword>
<dbReference type="EMBL" id="LR130778">
    <property type="protein sequence ID" value="VDN49145.1"/>
    <property type="molecule type" value="Genomic_DNA"/>
</dbReference>
<evidence type="ECO:0000313" key="5">
    <source>
        <dbReference type="EMBL" id="VDN49145.1"/>
    </source>
</evidence>
<proteinExistence type="inferred from homology"/>
<dbReference type="InterPro" id="IPR000415">
    <property type="entry name" value="Nitroreductase-like"/>
</dbReference>
<evidence type="ECO:0000256" key="1">
    <source>
        <dbReference type="ARBA" id="ARBA00007118"/>
    </source>
</evidence>
<protein>
    <submittedName>
        <fullName evidence="5">Putative NADH dehydrogenase/NAD(P)H nitroreductase AF_2267</fullName>
        <ecNumber evidence="5">1.-.-.-</ecNumber>
    </submittedName>
</protein>
<keyword evidence="3" id="KW-0812">Transmembrane</keyword>
<keyword evidence="6" id="KW-1185">Reference proteome</keyword>
<gene>
    <name evidence="5" type="ORF">PATL70BA_3222</name>
</gene>
<dbReference type="AlphaFoldDB" id="A0A3P7P211"/>
<accession>A0A3P7P211</accession>
<dbReference type="Proteomes" id="UP000279029">
    <property type="component" value="Chromosome"/>
</dbReference>
<dbReference type="EC" id="1.-.-.-" evidence="5"/>
<reference evidence="5 6" key="1">
    <citation type="submission" date="2018-09" db="EMBL/GenBank/DDBJ databases">
        <authorList>
            <person name="Postec A."/>
        </authorList>
    </citation>
    <scope>NUCLEOTIDE SEQUENCE [LARGE SCALE GENOMIC DNA]</scope>
    <source>
        <strain evidence="5">70B-A</strain>
    </source>
</reference>
<dbReference type="OrthoDB" id="9812105at2"/>
<evidence type="ECO:0000313" key="6">
    <source>
        <dbReference type="Proteomes" id="UP000279029"/>
    </source>
</evidence>
<feature type="domain" description="Nitroreductase" evidence="4">
    <location>
        <begin position="68"/>
        <end position="149"/>
    </location>
</feature>
<evidence type="ECO:0000259" key="4">
    <source>
        <dbReference type="Pfam" id="PF00881"/>
    </source>
</evidence>
<dbReference type="PANTHER" id="PTHR43673">
    <property type="entry name" value="NAD(P)H NITROREDUCTASE YDGI-RELATED"/>
    <property type="match status" value="1"/>
</dbReference>
<evidence type="ECO:0000256" key="2">
    <source>
        <dbReference type="ARBA" id="ARBA00023002"/>
    </source>
</evidence>
<feature type="domain" description="Nitroreductase" evidence="4">
    <location>
        <begin position="7"/>
        <end position="62"/>
    </location>
</feature>
<organism evidence="5 6">
    <name type="scientific">Petrocella atlantisensis</name>
    <dbReference type="NCBI Taxonomy" id="2173034"/>
    <lineage>
        <taxon>Bacteria</taxon>
        <taxon>Bacillati</taxon>
        <taxon>Bacillota</taxon>
        <taxon>Clostridia</taxon>
        <taxon>Lachnospirales</taxon>
        <taxon>Vallitaleaceae</taxon>
        <taxon>Petrocella</taxon>
    </lineage>
</organism>
<dbReference type="CDD" id="cd02150">
    <property type="entry name" value="nitroreductase"/>
    <property type="match status" value="1"/>
</dbReference>
<sequence length="187" mass="21413">MNVIETIYKRRSIRNYLDKQVEKDMIITLLKAATAAPTAANCQPWEFIVIDKAEKLSELKDKLIFARYNAPVAIVVCGNMKLSFKGPNQEMWVQDCSAAIENILIAATSIGLGSIWIGIYPLESNIRALKKILNMPEYVTPLGIVYVGYSAEEKEARTRFNDKRVYWQEYEPNRKHKTKDKPVIGHY</sequence>
<dbReference type="Pfam" id="PF00881">
    <property type="entry name" value="Nitroreductase"/>
    <property type="match status" value="2"/>
</dbReference>
<feature type="transmembrane region" description="Helical" evidence="3">
    <location>
        <begin position="103"/>
        <end position="122"/>
    </location>
</feature>
<dbReference type="SUPFAM" id="SSF55469">
    <property type="entry name" value="FMN-dependent nitroreductase-like"/>
    <property type="match status" value="1"/>
</dbReference>
<keyword evidence="3" id="KW-0472">Membrane</keyword>
<dbReference type="GO" id="GO:0016491">
    <property type="term" value="F:oxidoreductase activity"/>
    <property type="evidence" value="ECO:0007669"/>
    <property type="project" value="UniProtKB-KW"/>
</dbReference>
<dbReference type="InterPro" id="IPR029479">
    <property type="entry name" value="Nitroreductase"/>
</dbReference>
<dbReference type="RefSeq" id="WP_125138169.1">
    <property type="nucleotide sequence ID" value="NZ_LR130778.1"/>
</dbReference>
<dbReference type="Gene3D" id="3.40.109.10">
    <property type="entry name" value="NADH Oxidase"/>
    <property type="match status" value="1"/>
</dbReference>
<comment type="similarity">
    <text evidence="1">Belongs to the nitroreductase family.</text>
</comment>
<dbReference type="KEGG" id="cbar:PATL70BA_3222"/>
<keyword evidence="3" id="KW-1133">Transmembrane helix</keyword>
<name>A0A3P7P211_9FIRM</name>
<dbReference type="PANTHER" id="PTHR43673:SF10">
    <property type="entry name" value="NADH DEHYDROGENASE_NAD(P)H NITROREDUCTASE XCC3605-RELATED"/>
    <property type="match status" value="1"/>
</dbReference>
<evidence type="ECO:0000256" key="3">
    <source>
        <dbReference type="SAM" id="Phobius"/>
    </source>
</evidence>